<dbReference type="STRING" id="86630.A0A367K6J9"/>
<dbReference type="PANTHER" id="PTHR23101:SF25">
    <property type="entry name" value="GTPASE-ACTIVATING PROTEIN AND VPS9 DOMAIN-CONTAINING PROTEIN 1"/>
    <property type="match status" value="1"/>
</dbReference>
<reference evidence="2 3" key="1">
    <citation type="journal article" date="2018" name="G3 (Bethesda)">
        <title>Phylogenetic and Phylogenomic Definition of Rhizopus Species.</title>
        <authorList>
            <person name="Gryganskyi A.P."/>
            <person name="Golan J."/>
            <person name="Dolatabadi S."/>
            <person name="Mondo S."/>
            <person name="Robb S."/>
            <person name="Idnurm A."/>
            <person name="Muszewska A."/>
            <person name="Steczkiewicz K."/>
            <person name="Masonjones S."/>
            <person name="Liao H.L."/>
            <person name="Gajdeczka M.T."/>
            <person name="Anike F."/>
            <person name="Vuek A."/>
            <person name="Anishchenko I.M."/>
            <person name="Voigt K."/>
            <person name="de Hoog G.S."/>
            <person name="Smith M.E."/>
            <person name="Heitman J."/>
            <person name="Vilgalys R."/>
            <person name="Stajich J.E."/>
        </authorList>
    </citation>
    <scope>NUCLEOTIDE SEQUENCE [LARGE SCALE GENOMIC DNA]</scope>
    <source>
        <strain evidence="2 3">CBS 357.93</strain>
    </source>
</reference>
<dbReference type="GO" id="GO:0030139">
    <property type="term" value="C:endocytic vesicle"/>
    <property type="evidence" value="ECO:0007669"/>
    <property type="project" value="TreeGrafter"/>
</dbReference>
<protein>
    <recommendedName>
        <fullName evidence="1">VPS9 domain-containing protein</fullName>
    </recommendedName>
</protein>
<proteinExistence type="predicted"/>
<evidence type="ECO:0000313" key="3">
    <source>
        <dbReference type="Proteomes" id="UP000252139"/>
    </source>
</evidence>
<organism evidence="2 3">
    <name type="scientific">Rhizopus azygosporus</name>
    <name type="common">Rhizopus microsporus var. azygosporus</name>
    <dbReference type="NCBI Taxonomy" id="86630"/>
    <lineage>
        <taxon>Eukaryota</taxon>
        <taxon>Fungi</taxon>
        <taxon>Fungi incertae sedis</taxon>
        <taxon>Mucoromycota</taxon>
        <taxon>Mucoromycotina</taxon>
        <taxon>Mucoromycetes</taxon>
        <taxon>Mucorales</taxon>
        <taxon>Mucorineae</taxon>
        <taxon>Rhizopodaceae</taxon>
        <taxon>Rhizopus</taxon>
    </lineage>
</organism>
<dbReference type="Pfam" id="PF02204">
    <property type="entry name" value="VPS9"/>
    <property type="match status" value="1"/>
</dbReference>
<dbReference type="EMBL" id="PJQL01000243">
    <property type="protein sequence ID" value="RCH97844.1"/>
    <property type="molecule type" value="Genomic_DNA"/>
</dbReference>
<name>A0A367K6J9_RHIAZ</name>
<dbReference type="SMART" id="SM00167">
    <property type="entry name" value="VPS9"/>
    <property type="match status" value="1"/>
</dbReference>
<dbReference type="GO" id="GO:0005085">
    <property type="term" value="F:guanyl-nucleotide exchange factor activity"/>
    <property type="evidence" value="ECO:0007669"/>
    <property type="project" value="InterPro"/>
</dbReference>
<evidence type="ECO:0000259" key="1">
    <source>
        <dbReference type="PROSITE" id="PS51205"/>
    </source>
</evidence>
<dbReference type="Gene3D" id="1.20.1050.80">
    <property type="entry name" value="VPS9 domain"/>
    <property type="match status" value="1"/>
</dbReference>
<dbReference type="SUPFAM" id="SSF109993">
    <property type="entry name" value="VPS9 domain"/>
    <property type="match status" value="1"/>
</dbReference>
<dbReference type="InterPro" id="IPR037191">
    <property type="entry name" value="VPS9_dom_sf"/>
</dbReference>
<dbReference type="Proteomes" id="UP000252139">
    <property type="component" value="Unassembled WGS sequence"/>
</dbReference>
<comment type="caution">
    <text evidence="2">The sequence shown here is derived from an EMBL/GenBank/DDBJ whole genome shotgun (WGS) entry which is preliminary data.</text>
</comment>
<dbReference type="PROSITE" id="PS51205">
    <property type="entry name" value="VPS9"/>
    <property type="match status" value="1"/>
</dbReference>
<dbReference type="InterPro" id="IPR003123">
    <property type="entry name" value="VPS9"/>
</dbReference>
<keyword evidence="3" id="KW-1185">Reference proteome</keyword>
<dbReference type="OrthoDB" id="10264848at2759"/>
<sequence length="476" mass="53500">MLVLSQLQNQQEDFIDIINILTKNSKAIVLLPVSIPSHPSAIVDHEFIMDHILIPMKEEEESDQMISPSGIHSVIEGDQLIIANLIESFDIHQLSKKSLFSLDTSHMKNHPRYTILASHIQLPLQDQQINVILIQKPISRKEIMDWTRQDALKGLSTSDKVEKFIKQFKKNPPRTTEGANKTFLDFMQELHQDASDDDDDTSLDKIESLLCEQLYDYFFTDPHGDEAMQGEALESRIAAFNLLDLDLSHLGVSLSQEEMNTIVKLAGAQLQELNTIKGPKEKLDAIIKTHQIITETVQQDAEKKELLNTDILLPLLIYTIVKTNPKNLLANLKFIQQFRRPDQLRGQSGYCLTNMMAAVSFLETANLVGLGLSADKVISHVADLQNSKTVTPSSAKQSSGLKLMNDVVDSSYKAVFEGIGKLWQRNNNSNNIRYQDGPITKFLEMKSVDELKIGEVTELLADYKRLAAIIKQAGLA</sequence>
<dbReference type="PANTHER" id="PTHR23101">
    <property type="entry name" value="RAB GDP/GTP EXCHANGE FACTOR"/>
    <property type="match status" value="1"/>
</dbReference>
<dbReference type="InterPro" id="IPR045046">
    <property type="entry name" value="Vps9-like"/>
</dbReference>
<feature type="domain" description="VPS9" evidence="1">
    <location>
        <begin position="227"/>
        <end position="371"/>
    </location>
</feature>
<evidence type="ECO:0000313" key="2">
    <source>
        <dbReference type="EMBL" id="RCH97844.1"/>
    </source>
</evidence>
<gene>
    <name evidence="2" type="ORF">CU097_003901</name>
</gene>
<dbReference type="AlphaFoldDB" id="A0A367K6J9"/>
<dbReference type="GO" id="GO:0005829">
    <property type="term" value="C:cytosol"/>
    <property type="evidence" value="ECO:0007669"/>
    <property type="project" value="TreeGrafter"/>
</dbReference>
<dbReference type="GO" id="GO:0031267">
    <property type="term" value="F:small GTPase binding"/>
    <property type="evidence" value="ECO:0007669"/>
    <property type="project" value="TreeGrafter"/>
</dbReference>
<accession>A0A367K6J9</accession>
<dbReference type="GO" id="GO:0016192">
    <property type="term" value="P:vesicle-mediated transport"/>
    <property type="evidence" value="ECO:0007669"/>
    <property type="project" value="InterPro"/>
</dbReference>